<dbReference type="InterPro" id="IPR001482">
    <property type="entry name" value="T2SS/T4SS_dom"/>
</dbReference>
<dbReference type="RefSeq" id="WP_197940486.1">
    <property type="nucleotide sequence ID" value="NZ_JAECSB010000016.1"/>
</dbReference>
<dbReference type="InterPro" id="IPR027417">
    <property type="entry name" value="P-loop_NTPase"/>
</dbReference>
<sequence>MTDRNEQDPARIPLWLVLNEVDESDALAIDHQSASDVRGVDSGEFHHLDSTGALHTQHRSNSAAASLLSAAGHGNAVPTATMSEPTWTPPPAASEIVKSIDSAGSAVAYRRLVRKLVDEASQELSQVVAARKHDVESDETADTLLPYTQEEEQHKGREIIADKVKRHITFGIESGSGAIDAGAEKQLAQDVYNTIFGLGPLQVLVDDPTIENILLTGTRVVVMYPDGRLQKRPKIFDSDEELIDWLINLGQRSEGGGRTFAVNNPHLRLNLPGNIRLSAMAWTVPEPHVAIRLHRLKDITLDTLVGYKVMPDLLANLLAAMVIGGASIVTSGPMGSGKTTLTRALANALPLETRIGTAETERELFLHEMPGREDFIVPAEVITGGGERDSTTNEFKGATDLSAILYAFVRMQLERVIVGEVAGKEIIAMFKAMQMAKGSLSTTHADDAKGAINRLVTVALEAGVTERYAIRQVAAHINLIVQLDTAYSTNDAGERVHTRYISEIIWIEPGEDGMPAVSTIYEGIPGGTGEYGTLPPKLRRKVIEGGFPEQSIPRHSLRFEEGY</sequence>
<dbReference type="Pfam" id="PF00437">
    <property type="entry name" value="T2SSE"/>
    <property type="match status" value="1"/>
</dbReference>
<dbReference type="EMBL" id="JAECSB010000016">
    <property type="protein sequence ID" value="MBH5141461.1"/>
    <property type="molecule type" value="Genomic_DNA"/>
</dbReference>
<comment type="caution">
    <text evidence="3">The sequence shown here is derived from an EMBL/GenBank/DDBJ whole genome shotgun (WGS) entry which is preliminary data.</text>
</comment>
<evidence type="ECO:0000256" key="1">
    <source>
        <dbReference type="ARBA" id="ARBA00006611"/>
    </source>
</evidence>
<gene>
    <name evidence="3" type="ORF">I3517_02375</name>
</gene>
<proteinExistence type="inferred from homology"/>
<organism evidence="3 4">
    <name type="scientific">Rhodococcus erythropolis</name>
    <name type="common">Arthrobacter picolinophilus</name>
    <dbReference type="NCBI Taxonomy" id="1833"/>
    <lineage>
        <taxon>Bacteria</taxon>
        <taxon>Bacillati</taxon>
        <taxon>Actinomycetota</taxon>
        <taxon>Actinomycetes</taxon>
        <taxon>Mycobacteriales</taxon>
        <taxon>Nocardiaceae</taxon>
        <taxon>Rhodococcus</taxon>
        <taxon>Rhodococcus erythropolis group</taxon>
    </lineage>
</organism>
<dbReference type="GO" id="GO:0016887">
    <property type="term" value="F:ATP hydrolysis activity"/>
    <property type="evidence" value="ECO:0007669"/>
    <property type="project" value="InterPro"/>
</dbReference>
<comment type="similarity">
    <text evidence="1">Belongs to the GSP E family.</text>
</comment>
<name>A0A8I0ZUC1_RHOER</name>
<feature type="domain" description="Bacterial type II secretion system protein E" evidence="2">
    <location>
        <begin position="274"/>
        <end position="481"/>
    </location>
</feature>
<dbReference type="Gene3D" id="3.30.450.380">
    <property type="match status" value="1"/>
</dbReference>
<dbReference type="Proteomes" id="UP000627573">
    <property type="component" value="Unassembled WGS sequence"/>
</dbReference>
<accession>A0A8I0ZUC1</accession>
<dbReference type="AlphaFoldDB" id="A0A8I0ZUC1"/>
<dbReference type="Gene3D" id="3.40.50.300">
    <property type="entry name" value="P-loop containing nucleotide triphosphate hydrolases"/>
    <property type="match status" value="1"/>
</dbReference>
<dbReference type="PANTHER" id="PTHR30486">
    <property type="entry name" value="TWITCHING MOTILITY PROTEIN PILT"/>
    <property type="match status" value="1"/>
</dbReference>
<keyword evidence="4" id="KW-1185">Reference proteome</keyword>
<dbReference type="PANTHER" id="PTHR30486:SF6">
    <property type="entry name" value="TYPE IV PILUS RETRACTATION ATPASE PILT"/>
    <property type="match status" value="1"/>
</dbReference>
<dbReference type="CDD" id="cd01130">
    <property type="entry name" value="VirB11-like_ATPase"/>
    <property type="match status" value="1"/>
</dbReference>
<evidence type="ECO:0000313" key="4">
    <source>
        <dbReference type="Proteomes" id="UP000627573"/>
    </source>
</evidence>
<evidence type="ECO:0000313" key="3">
    <source>
        <dbReference type="EMBL" id="MBH5141461.1"/>
    </source>
</evidence>
<evidence type="ECO:0000259" key="2">
    <source>
        <dbReference type="Pfam" id="PF00437"/>
    </source>
</evidence>
<reference evidence="3 4" key="1">
    <citation type="submission" date="2020-12" db="EMBL/GenBank/DDBJ databases">
        <title>Draft genome sequence of furan degrading bacterial strain FUR100.</title>
        <authorList>
            <person name="Woiski C."/>
        </authorList>
    </citation>
    <scope>NUCLEOTIDE SEQUENCE [LARGE SCALE GENOMIC DNA]</scope>
    <source>
        <strain evidence="3 4">FUR100</strain>
    </source>
</reference>
<protein>
    <submittedName>
        <fullName evidence="3">Type II/IV secretion system ATPase subunit</fullName>
    </submittedName>
</protein>
<dbReference type="InterPro" id="IPR050921">
    <property type="entry name" value="T4SS_GSP_E_ATPase"/>
</dbReference>
<dbReference type="SUPFAM" id="SSF52540">
    <property type="entry name" value="P-loop containing nucleoside triphosphate hydrolases"/>
    <property type="match status" value="1"/>
</dbReference>